<keyword evidence="3" id="KW-0808">Transferase</keyword>
<feature type="domain" description="Methyltransferase type 12" evidence="2">
    <location>
        <begin position="205"/>
        <end position="303"/>
    </location>
</feature>
<dbReference type="Pfam" id="PF08242">
    <property type="entry name" value="Methyltransf_12"/>
    <property type="match status" value="1"/>
</dbReference>
<dbReference type="InterPro" id="IPR013217">
    <property type="entry name" value="Methyltransf_12"/>
</dbReference>
<evidence type="ECO:0000259" key="2">
    <source>
        <dbReference type="Pfam" id="PF08242"/>
    </source>
</evidence>
<dbReference type="STRING" id="64791.A0A151XCG2"/>
<dbReference type="EMBL" id="KQ982314">
    <property type="protein sequence ID" value="KYQ58000.1"/>
    <property type="molecule type" value="Genomic_DNA"/>
</dbReference>
<dbReference type="Gene3D" id="3.40.50.150">
    <property type="entry name" value="Vaccinia Virus protein VP39"/>
    <property type="match status" value="1"/>
</dbReference>
<gene>
    <name evidence="3" type="ORF">ALC60_03051</name>
</gene>
<feature type="compositionally biased region" description="Basic and acidic residues" evidence="1">
    <location>
        <begin position="154"/>
        <end position="163"/>
    </location>
</feature>
<accession>A0A151XCG2</accession>
<evidence type="ECO:0000313" key="4">
    <source>
        <dbReference type="Proteomes" id="UP000075809"/>
    </source>
</evidence>
<dbReference type="GO" id="GO:0008168">
    <property type="term" value="F:methyltransferase activity"/>
    <property type="evidence" value="ECO:0007669"/>
    <property type="project" value="UniProtKB-KW"/>
</dbReference>
<feature type="compositionally biased region" description="Basic residues" evidence="1">
    <location>
        <begin position="143"/>
        <end position="153"/>
    </location>
</feature>
<feature type="compositionally biased region" description="Basic and acidic residues" evidence="1">
    <location>
        <begin position="18"/>
        <end position="55"/>
    </location>
</feature>
<protein>
    <submittedName>
        <fullName evidence="3">Putative methyltransferase 235L</fullName>
    </submittedName>
</protein>
<dbReference type="SUPFAM" id="SSF53335">
    <property type="entry name" value="S-adenosyl-L-methionine-dependent methyltransferases"/>
    <property type="match status" value="1"/>
</dbReference>
<sequence length="448" mass="51792">MANRVEIPACRQLEHKVHDTSVVEGNAHEQKVEEERRRAEIPTEKEREAGKRRGSEQLCVKRRRTRTEGGGGEVGKLRRGGWLTERVSQPGRDGGRATPPPPTTTTTTTVGNAGGCRERTDATRSSTEKANGTESGMRESGRRIGRKRRRKREFQRETKREREKKRIMEMAEDYVNSGSNMQRRDTQDVIDEFSCELSNMRGKCLDIGSGPGNITKELLLPILPHDAEVVGVDISQPMVNYASQKYSDEKRLSFVVLDIETSELPSDQVEQYDNAVSFYCLHWCNDIWRALENIYKLLRPNGKMLIMFLGYHSGFEAYIRLKQYPRYQSYLQDACRYVPYFQRRMCKDVRASLRKMLEDVGFEILHCSKREKSYHYSKQSLKNHVCAVNPFIKRLPDDMKDEFVDNLLSEIMNQNVLTPLKSKNSLQEYLILRYYLLIAYVQKPPSAV</sequence>
<reference evidence="3 4" key="1">
    <citation type="submission" date="2015-09" db="EMBL/GenBank/DDBJ databases">
        <title>Trachymyrmex zeteki WGS genome.</title>
        <authorList>
            <person name="Nygaard S."/>
            <person name="Hu H."/>
            <person name="Boomsma J."/>
            <person name="Zhang G."/>
        </authorList>
    </citation>
    <scope>NUCLEOTIDE SEQUENCE [LARGE SCALE GENOMIC DNA]</scope>
    <source>
        <strain evidence="3">Tzet28-1</strain>
        <tissue evidence="3">Whole body</tissue>
    </source>
</reference>
<dbReference type="PANTHER" id="PTHR43861:SF1">
    <property type="entry name" value="TRANS-ACONITATE 2-METHYLTRANSFERASE"/>
    <property type="match status" value="1"/>
</dbReference>
<name>A0A151XCG2_9HYME</name>
<evidence type="ECO:0000313" key="3">
    <source>
        <dbReference type="EMBL" id="KYQ58000.1"/>
    </source>
</evidence>
<dbReference type="CDD" id="cd02440">
    <property type="entry name" value="AdoMet_MTases"/>
    <property type="match status" value="1"/>
</dbReference>
<evidence type="ECO:0000256" key="1">
    <source>
        <dbReference type="SAM" id="MobiDB-lite"/>
    </source>
</evidence>
<keyword evidence="3" id="KW-0489">Methyltransferase</keyword>
<proteinExistence type="predicted"/>
<feature type="region of interest" description="Disordered" evidence="1">
    <location>
        <begin position="18"/>
        <end position="163"/>
    </location>
</feature>
<dbReference type="GO" id="GO:0032259">
    <property type="term" value="P:methylation"/>
    <property type="evidence" value="ECO:0007669"/>
    <property type="project" value="UniProtKB-KW"/>
</dbReference>
<dbReference type="PANTHER" id="PTHR43861">
    <property type="entry name" value="TRANS-ACONITATE 2-METHYLTRANSFERASE-RELATED"/>
    <property type="match status" value="1"/>
</dbReference>
<keyword evidence="4" id="KW-1185">Reference proteome</keyword>
<dbReference type="Proteomes" id="UP000075809">
    <property type="component" value="Unassembled WGS sequence"/>
</dbReference>
<feature type="compositionally biased region" description="Polar residues" evidence="1">
    <location>
        <begin position="123"/>
        <end position="134"/>
    </location>
</feature>
<organism evidence="3 4">
    <name type="scientific">Mycetomoellerius zeteki</name>
    <dbReference type="NCBI Taxonomy" id="64791"/>
    <lineage>
        <taxon>Eukaryota</taxon>
        <taxon>Metazoa</taxon>
        <taxon>Ecdysozoa</taxon>
        <taxon>Arthropoda</taxon>
        <taxon>Hexapoda</taxon>
        <taxon>Insecta</taxon>
        <taxon>Pterygota</taxon>
        <taxon>Neoptera</taxon>
        <taxon>Endopterygota</taxon>
        <taxon>Hymenoptera</taxon>
        <taxon>Apocrita</taxon>
        <taxon>Aculeata</taxon>
        <taxon>Formicoidea</taxon>
        <taxon>Formicidae</taxon>
        <taxon>Myrmicinae</taxon>
        <taxon>Mycetomoellerius</taxon>
    </lineage>
</organism>
<dbReference type="InterPro" id="IPR029063">
    <property type="entry name" value="SAM-dependent_MTases_sf"/>
</dbReference>
<dbReference type="AlphaFoldDB" id="A0A151XCG2"/>